<keyword evidence="4" id="KW-1185">Reference proteome</keyword>
<feature type="chain" id="PRO_5046855506" evidence="1">
    <location>
        <begin position="23"/>
        <end position="646"/>
    </location>
</feature>
<proteinExistence type="predicted"/>
<dbReference type="Gene3D" id="2.60.40.10">
    <property type="entry name" value="Immunoglobulins"/>
    <property type="match status" value="1"/>
</dbReference>
<evidence type="ECO:0000259" key="2">
    <source>
        <dbReference type="Pfam" id="PF19081"/>
    </source>
</evidence>
<feature type="domain" description="Ig-like" evidence="2">
    <location>
        <begin position="325"/>
        <end position="399"/>
    </location>
</feature>
<organism evidence="3 4">
    <name type="scientific">Mucilaginibacter rigui</name>
    <dbReference type="NCBI Taxonomy" id="534635"/>
    <lineage>
        <taxon>Bacteria</taxon>
        <taxon>Pseudomonadati</taxon>
        <taxon>Bacteroidota</taxon>
        <taxon>Sphingobacteriia</taxon>
        <taxon>Sphingobacteriales</taxon>
        <taxon>Sphingobacteriaceae</taxon>
        <taxon>Mucilaginibacter</taxon>
    </lineage>
</organism>
<gene>
    <name evidence="3" type="ORF">IDJ75_11895</name>
</gene>
<sequence length="646" mass="69509">MQFKLRFLLFILLLFAGTVARAQVCTGTLGDPVFTQDFGSPTRTATPIVTGYTYTSSTCPSDGSYTIANNTSACFGNAWHTVLRDHTGDPGGYMMIVNADETPGKEFFKQTTDAGGLCEKTTYEFSAYVMNLISPNGSHIKPNLSFIIESLDGTVIKNYPTGDIPESAGSDGWVKYGTFFKTSPGVTQVVIRIVNNAPGGNGNDLLLDDIAFRACGPDVHVSFSGDVSVIEKSVCVGSPATYHLTTPQITAYDHPRYQWQVNDGTGWSDIPGATNSFYDVVLPANTPVGAYQYKIGLAEGDNITSLKCRAYSNPVTINITSYPDPPAPTASPICEGEQLTLTASGGATYKWNGPGISETSQNPLIIPHVTIANQGQYHVEVISAAGCSTFRNVDVTVNPKPIVTVGQVLPVCRGNGIQVAASVDDVSLYTYSWLPAAGLSDANVYNPIASPDNSTLYTVTVTNKITNCFNTAQVQVNVLDVPVAHAGNDKKIFEGQSIKLDGSAEGNVTYSWSPPDYLDDPHSPTPIATPPHNMPYLLTVTSANGCGINTDEVFIRVFQKIVIPSTFTPNNDGVNDIWNIEALETYPQSTISVYTRNGKQVFQSRGYGKPWDGKLNGTLLPAGTYYYVIDLENGMPNMSGWVLLVR</sequence>
<keyword evidence="1" id="KW-0732">Signal</keyword>
<feature type="signal peptide" evidence="1">
    <location>
        <begin position="1"/>
        <end position="22"/>
    </location>
</feature>
<protein>
    <submittedName>
        <fullName evidence="3">Gliding motility-associated C-terminal domain-containing protein</fullName>
    </submittedName>
</protein>
<reference evidence="3 4" key="1">
    <citation type="submission" date="2020-09" db="EMBL/GenBank/DDBJ databases">
        <title>Novel species of Mucilaginibacter isolated from a glacier on the Tibetan Plateau.</title>
        <authorList>
            <person name="Liu Q."/>
            <person name="Xin Y.-H."/>
        </authorList>
    </citation>
    <scope>NUCLEOTIDE SEQUENCE [LARGE SCALE GENOMIC DNA]</scope>
    <source>
        <strain evidence="3 4">CGMCC 1.13878</strain>
    </source>
</reference>
<evidence type="ECO:0000256" key="1">
    <source>
        <dbReference type="SAM" id="SignalP"/>
    </source>
</evidence>
<dbReference type="Pfam" id="PF19081">
    <property type="entry name" value="Ig_7"/>
    <property type="match status" value="1"/>
</dbReference>
<dbReference type="InterPro" id="IPR013783">
    <property type="entry name" value="Ig-like_fold"/>
</dbReference>
<name>A0ABR7X7C5_9SPHI</name>
<dbReference type="Gene3D" id="2.60.120.260">
    <property type="entry name" value="Galactose-binding domain-like"/>
    <property type="match status" value="1"/>
</dbReference>
<dbReference type="Proteomes" id="UP000618754">
    <property type="component" value="Unassembled WGS sequence"/>
</dbReference>
<evidence type="ECO:0000313" key="4">
    <source>
        <dbReference type="Proteomes" id="UP000618754"/>
    </source>
</evidence>
<comment type="caution">
    <text evidence="3">The sequence shown here is derived from an EMBL/GenBank/DDBJ whole genome shotgun (WGS) entry which is preliminary data.</text>
</comment>
<dbReference type="RefSeq" id="WP_191175830.1">
    <property type="nucleotide sequence ID" value="NZ_JACWMW010000002.1"/>
</dbReference>
<dbReference type="NCBIfam" id="TIGR04131">
    <property type="entry name" value="Bac_Flav_CTERM"/>
    <property type="match status" value="1"/>
</dbReference>
<dbReference type="InterPro" id="IPR026341">
    <property type="entry name" value="T9SS_type_B"/>
</dbReference>
<evidence type="ECO:0000313" key="3">
    <source>
        <dbReference type="EMBL" id="MBD1385985.1"/>
    </source>
</evidence>
<dbReference type="InterPro" id="IPR044023">
    <property type="entry name" value="Ig_7"/>
</dbReference>
<dbReference type="Pfam" id="PF13585">
    <property type="entry name" value="CHU_C"/>
    <property type="match status" value="1"/>
</dbReference>
<accession>A0ABR7X7C5</accession>
<dbReference type="EMBL" id="JACWMW010000002">
    <property type="protein sequence ID" value="MBD1385985.1"/>
    <property type="molecule type" value="Genomic_DNA"/>
</dbReference>